<keyword evidence="4" id="KW-0808">Transferase</keyword>
<keyword evidence="2" id="KW-1003">Cell membrane</keyword>
<protein>
    <submittedName>
        <fullName evidence="10">Glycosyltransferase family 39 protein</fullName>
    </submittedName>
</protein>
<dbReference type="InterPro" id="IPR038731">
    <property type="entry name" value="RgtA/B/C-like"/>
</dbReference>
<evidence type="ECO:0000313" key="11">
    <source>
        <dbReference type="Proteomes" id="UP000707206"/>
    </source>
</evidence>
<feature type="transmembrane region" description="Helical" evidence="8">
    <location>
        <begin position="148"/>
        <end position="178"/>
    </location>
</feature>
<accession>A0A967ASW2</accession>
<dbReference type="PANTHER" id="PTHR33908">
    <property type="entry name" value="MANNOSYLTRANSFERASE YKCB-RELATED"/>
    <property type="match status" value="1"/>
</dbReference>
<feature type="transmembrane region" description="Helical" evidence="8">
    <location>
        <begin position="44"/>
        <end position="64"/>
    </location>
</feature>
<feature type="transmembrane region" description="Helical" evidence="8">
    <location>
        <begin position="7"/>
        <end position="24"/>
    </location>
</feature>
<feature type="transmembrane region" description="Helical" evidence="8">
    <location>
        <begin position="123"/>
        <end position="142"/>
    </location>
</feature>
<evidence type="ECO:0000256" key="4">
    <source>
        <dbReference type="ARBA" id="ARBA00022679"/>
    </source>
</evidence>
<name>A0A967ASW2_9FLAO</name>
<evidence type="ECO:0000259" key="9">
    <source>
        <dbReference type="Pfam" id="PF13231"/>
    </source>
</evidence>
<evidence type="ECO:0000256" key="1">
    <source>
        <dbReference type="ARBA" id="ARBA00004651"/>
    </source>
</evidence>
<keyword evidence="11" id="KW-1185">Reference proteome</keyword>
<dbReference type="Pfam" id="PF13231">
    <property type="entry name" value="PMT_2"/>
    <property type="match status" value="1"/>
</dbReference>
<evidence type="ECO:0000256" key="7">
    <source>
        <dbReference type="ARBA" id="ARBA00023136"/>
    </source>
</evidence>
<evidence type="ECO:0000256" key="2">
    <source>
        <dbReference type="ARBA" id="ARBA00022475"/>
    </source>
</evidence>
<keyword evidence="5 8" id="KW-0812">Transmembrane</keyword>
<dbReference type="PANTHER" id="PTHR33908:SF11">
    <property type="entry name" value="MEMBRANE PROTEIN"/>
    <property type="match status" value="1"/>
</dbReference>
<dbReference type="RefSeq" id="WP_152573098.1">
    <property type="nucleotide sequence ID" value="NZ_VIKU02000001.1"/>
</dbReference>
<dbReference type="GO" id="GO:0005886">
    <property type="term" value="C:plasma membrane"/>
    <property type="evidence" value="ECO:0007669"/>
    <property type="project" value="UniProtKB-SubCell"/>
</dbReference>
<dbReference type="GO" id="GO:0016763">
    <property type="term" value="F:pentosyltransferase activity"/>
    <property type="evidence" value="ECO:0007669"/>
    <property type="project" value="TreeGrafter"/>
</dbReference>
<reference evidence="10" key="2">
    <citation type="submission" date="2020-03" db="EMBL/GenBank/DDBJ databases">
        <title>Flavobacteriaceae bacterium strain TP-CH-4, a member of the family Flavobacteriaceae isolated from a deep-sea seamount.</title>
        <authorList>
            <person name="Zhang D.-C."/>
        </authorList>
    </citation>
    <scope>NUCLEOTIDE SEQUENCE</scope>
    <source>
        <strain evidence="10">TP-CH-4</strain>
    </source>
</reference>
<proteinExistence type="predicted"/>
<comment type="caution">
    <text evidence="10">The sequence shown here is derived from an EMBL/GenBank/DDBJ whole genome shotgun (WGS) entry which is preliminary data.</text>
</comment>
<feature type="transmembrane region" description="Helical" evidence="8">
    <location>
        <begin position="314"/>
        <end position="331"/>
    </location>
</feature>
<feature type="transmembrane region" description="Helical" evidence="8">
    <location>
        <begin position="243"/>
        <end position="259"/>
    </location>
</feature>
<gene>
    <name evidence="10" type="ORF">FK220_004650</name>
</gene>
<organism evidence="10 11">
    <name type="scientific">Pelagihabitans pacificus</name>
    <dbReference type="NCBI Taxonomy" id="2696054"/>
    <lineage>
        <taxon>Bacteria</taxon>
        <taxon>Pseudomonadati</taxon>
        <taxon>Bacteroidota</taxon>
        <taxon>Flavobacteriia</taxon>
        <taxon>Flavobacteriales</taxon>
        <taxon>Flavobacteriaceae</taxon>
        <taxon>Pelagihabitans</taxon>
    </lineage>
</organism>
<dbReference type="AlphaFoldDB" id="A0A967ASW2"/>
<feature type="transmembrane region" description="Helical" evidence="8">
    <location>
        <begin position="289"/>
        <end position="307"/>
    </location>
</feature>
<keyword evidence="6 8" id="KW-1133">Transmembrane helix</keyword>
<keyword evidence="7 8" id="KW-0472">Membrane</keyword>
<feature type="domain" description="Glycosyltransferase RgtA/B/C/D-like" evidence="9">
    <location>
        <begin position="50"/>
        <end position="208"/>
    </location>
</feature>
<reference evidence="10" key="1">
    <citation type="submission" date="2019-07" db="EMBL/GenBank/DDBJ databases">
        <authorList>
            <person name="De-Chao Zhang Q."/>
        </authorList>
    </citation>
    <scope>NUCLEOTIDE SEQUENCE</scope>
    <source>
        <strain evidence="10">TP-CH-4</strain>
    </source>
</reference>
<evidence type="ECO:0000256" key="8">
    <source>
        <dbReference type="SAM" id="Phobius"/>
    </source>
</evidence>
<feature type="transmembrane region" description="Helical" evidence="8">
    <location>
        <begin position="266"/>
        <end position="283"/>
    </location>
</feature>
<evidence type="ECO:0000313" key="10">
    <source>
        <dbReference type="EMBL" id="NHF58615.1"/>
    </source>
</evidence>
<feature type="transmembrane region" description="Helical" evidence="8">
    <location>
        <begin position="190"/>
        <end position="210"/>
    </location>
</feature>
<feature type="transmembrane region" description="Helical" evidence="8">
    <location>
        <begin position="99"/>
        <end position="116"/>
    </location>
</feature>
<dbReference type="GO" id="GO:0009103">
    <property type="term" value="P:lipopolysaccharide biosynthetic process"/>
    <property type="evidence" value="ECO:0007669"/>
    <property type="project" value="UniProtKB-ARBA"/>
</dbReference>
<sequence length="496" mass="57141">MKRYLPIILPLAIIKLTIQFFGNRNYGFHRDELLHLSVSEHLDWGFMEFPPFIGFLGKIAFWIFDYSLFGVRLFPTLAGVAILVLCCSIAKALGGRSKALLIAGICVLAFLPFYRNHTLFQPVAFDQFFWTLGFYFVIRWINSQNKKWLFFLGITLGLGLLNKYTMLVWAFGLLVGLFFHEKGKVYKNKWFYLSGLLALLIFLPNIIWQFQNDFPLLRHLQALNKNQLEAIGPWDFVLQQLELPFTLAVSLLGVYAFLFDNTLQKYRTVGVAALVIFGTLWILKSKAYYVYAIYPVLFAGGAVKIEALLAKKPVWTYIIAGIIVLPSLYFIPEATPVLPIRKFEKYWGLEENEEGRIELTGDYADMFGWEEQVKLVDSVYQSLPPEERNNCILWAENYGEAGALKILGKKYGLPNPISRHGSFWSWGYGNKEAAVWISLGNETPTVEQVFEEISLVKVIYHKYAIGEENGIPLYICRKPKIDIKTWWGDYEEHIFD</sequence>
<evidence type="ECO:0000256" key="3">
    <source>
        <dbReference type="ARBA" id="ARBA00022676"/>
    </source>
</evidence>
<evidence type="ECO:0000256" key="6">
    <source>
        <dbReference type="ARBA" id="ARBA00022989"/>
    </source>
</evidence>
<comment type="subcellular location">
    <subcellularLocation>
        <location evidence="1">Cell membrane</location>
        <topology evidence="1">Multi-pass membrane protein</topology>
    </subcellularLocation>
</comment>
<feature type="transmembrane region" description="Helical" evidence="8">
    <location>
        <begin position="71"/>
        <end position="93"/>
    </location>
</feature>
<evidence type="ECO:0000256" key="5">
    <source>
        <dbReference type="ARBA" id="ARBA00022692"/>
    </source>
</evidence>
<keyword evidence="3" id="KW-0328">Glycosyltransferase</keyword>
<dbReference type="Proteomes" id="UP000707206">
    <property type="component" value="Unassembled WGS sequence"/>
</dbReference>
<dbReference type="EMBL" id="VIKU02000001">
    <property type="protein sequence ID" value="NHF58615.1"/>
    <property type="molecule type" value="Genomic_DNA"/>
</dbReference>
<dbReference type="InterPro" id="IPR050297">
    <property type="entry name" value="LipidA_mod_glycosyltrf_83"/>
</dbReference>